<dbReference type="GO" id="GO:0000981">
    <property type="term" value="F:DNA-binding transcription factor activity, RNA polymerase II-specific"/>
    <property type="evidence" value="ECO:0007669"/>
    <property type="project" value="TreeGrafter"/>
</dbReference>
<evidence type="ECO:0000256" key="10">
    <source>
        <dbReference type="ARBA" id="ARBA00023242"/>
    </source>
</evidence>
<reference evidence="12" key="1">
    <citation type="submission" date="2022-08" db="UniProtKB">
        <authorList>
            <consortium name="EnsemblMetazoa"/>
        </authorList>
    </citation>
    <scope>IDENTIFICATION</scope>
    <source>
        <strain evidence="12">EBRO</strain>
    </source>
</reference>
<dbReference type="FunFam" id="3.30.160.60:FF:000446">
    <property type="entry name" value="Zinc finger protein"/>
    <property type="match status" value="1"/>
</dbReference>
<dbReference type="AlphaFoldDB" id="A0A182J9H3"/>
<dbReference type="PANTHER" id="PTHR24408">
    <property type="entry name" value="ZINC FINGER PROTEIN"/>
    <property type="match status" value="1"/>
</dbReference>
<dbReference type="InterPro" id="IPR036236">
    <property type="entry name" value="Znf_C2H2_sf"/>
</dbReference>
<protein>
    <recommendedName>
        <fullName evidence="11">C2H2-type domain-containing protein</fullName>
    </recommendedName>
</protein>
<feature type="domain" description="C2H2-type" evidence="11">
    <location>
        <begin position="235"/>
        <end position="262"/>
    </location>
</feature>
<dbReference type="Gene3D" id="3.30.160.60">
    <property type="entry name" value="Classic Zinc Finger"/>
    <property type="match status" value="5"/>
</dbReference>
<dbReference type="VEuPathDB" id="VectorBase:AATE013907"/>
<dbReference type="SMART" id="SM00355">
    <property type="entry name" value="ZnF_C2H2"/>
    <property type="match status" value="8"/>
</dbReference>
<evidence type="ECO:0000256" key="1">
    <source>
        <dbReference type="ARBA" id="ARBA00004123"/>
    </source>
</evidence>
<evidence type="ECO:0000313" key="12">
    <source>
        <dbReference type="EnsemblMetazoa" id="AATE013907-PA.1"/>
    </source>
</evidence>
<keyword evidence="9" id="KW-0804">Transcription</keyword>
<dbReference type="PROSITE" id="PS50157">
    <property type="entry name" value="ZINC_FINGER_C2H2_2"/>
    <property type="match status" value="6"/>
</dbReference>
<keyword evidence="6" id="KW-0862">Zinc</keyword>
<feature type="domain" description="C2H2-type" evidence="11">
    <location>
        <begin position="207"/>
        <end position="234"/>
    </location>
</feature>
<keyword evidence="10" id="KW-0539">Nucleus</keyword>
<dbReference type="GO" id="GO:0005634">
    <property type="term" value="C:nucleus"/>
    <property type="evidence" value="ECO:0007669"/>
    <property type="project" value="UniProtKB-SubCell"/>
</dbReference>
<proteinExistence type="inferred from homology"/>
<evidence type="ECO:0000256" key="7">
    <source>
        <dbReference type="ARBA" id="ARBA00023015"/>
    </source>
</evidence>
<dbReference type="GO" id="GO:0043565">
    <property type="term" value="F:sequence-specific DNA binding"/>
    <property type="evidence" value="ECO:0007669"/>
    <property type="project" value="TreeGrafter"/>
</dbReference>
<dbReference type="FunFam" id="3.30.160.60:FF:000100">
    <property type="entry name" value="Zinc finger 45-like"/>
    <property type="match status" value="1"/>
</dbReference>
<evidence type="ECO:0000256" key="5">
    <source>
        <dbReference type="ARBA" id="ARBA00022771"/>
    </source>
</evidence>
<dbReference type="FunFam" id="3.30.160.60:FF:001064">
    <property type="entry name" value="Zinc finger protein 425"/>
    <property type="match status" value="1"/>
</dbReference>
<evidence type="ECO:0000256" key="8">
    <source>
        <dbReference type="ARBA" id="ARBA00023125"/>
    </source>
</evidence>
<dbReference type="SUPFAM" id="SSF57667">
    <property type="entry name" value="beta-beta-alpha zinc fingers"/>
    <property type="match status" value="4"/>
</dbReference>
<feature type="domain" description="C2H2-type" evidence="11">
    <location>
        <begin position="69"/>
        <end position="94"/>
    </location>
</feature>
<evidence type="ECO:0000256" key="3">
    <source>
        <dbReference type="ARBA" id="ARBA00022723"/>
    </source>
</evidence>
<name>A0A182J9H3_ANOAO</name>
<organism evidence="12">
    <name type="scientific">Anopheles atroparvus</name>
    <name type="common">European mosquito</name>
    <dbReference type="NCBI Taxonomy" id="41427"/>
    <lineage>
        <taxon>Eukaryota</taxon>
        <taxon>Metazoa</taxon>
        <taxon>Ecdysozoa</taxon>
        <taxon>Arthropoda</taxon>
        <taxon>Hexapoda</taxon>
        <taxon>Insecta</taxon>
        <taxon>Pterygota</taxon>
        <taxon>Neoptera</taxon>
        <taxon>Endopterygota</taxon>
        <taxon>Diptera</taxon>
        <taxon>Nematocera</taxon>
        <taxon>Culicoidea</taxon>
        <taxon>Culicidae</taxon>
        <taxon>Anophelinae</taxon>
        <taxon>Anopheles</taxon>
    </lineage>
</organism>
<feature type="domain" description="C2H2-type" evidence="11">
    <location>
        <begin position="122"/>
        <end position="145"/>
    </location>
</feature>
<dbReference type="STRING" id="41427.A0A182J9H3"/>
<evidence type="ECO:0000256" key="4">
    <source>
        <dbReference type="ARBA" id="ARBA00022737"/>
    </source>
</evidence>
<keyword evidence="3" id="KW-0479">Metal-binding</keyword>
<evidence type="ECO:0000256" key="6">
    <source>
        <dbReference type="ARBA" id="ARBA00022833"/>
    </source>
</evidence>
<dbReference type="PANTHER" id="PTHR24408:SF58">
    <property type="entry name" value="TRANSCRIPTION FACTOR (TFIIIA), PUTATIVE (AFU_ORTHOLOGUE AFUA_1G05150)-RELATED"/>
    <property type="match status" value="1"/>
</dbReference>
<keyword evidence="8" id="KW-0238">DNA-binding</keyword>
<feature type="domain" description="C2H2-type" evidence="11">
    <location>
        <begin position="150"/>
        <end position="177"/>
    </location>
</feature>
<comment type="subcellular location">
    <subcellularLocation>
        <location evidence="1">Nucleus</location>
    </subcellularLocation>
</comment>
<dbReference type="PROSITE" id="PS00028">
    <property type="entry name" value="ZINC_FINGER_C2H2_1"/>
    <property type="match status" value="6"/>
</dbReference>
<sequence length="281" mass="31926">MELTPKCYICGERFSGGQRELDRHLEQRHAADLVPYRCGECGVDAFVPIRSMRAINKHFALHDVQERPHRCSHCALCFRTERNLHSHVRLVHRGGGVRAEPMAPRSSGQHCPPLPPDGVRRFQCRHCGSSYGSPSARKRHENTHTLRVRYRCAQCGKEFAKLDCLTQHERIHSQTRPYACDQCASRFIQLAHLRIHKRARHSGERPHVCTICNRGFRCRTGLKVHGRIHTGEKPFRCAECGLAFGDAGTLRKHGSVHRNTEIDKDGRANEGRRIAISTGRG</sequence>
<dbReference type="Pfam" id="PF00096">
    <property type="entry name" value="zf-C2H2"/>
    <property type="match status" value="2"/>
</dbReference>
<comment type="similarity">
    <text evidence="2">Belongs to the krueppel C2H2-type zinc-finger protein family.</text>
</comment>
<dbReference type="FunFam" id="3.30.160.60:FF:000688">
    <property type="entry name" value="zinc finger protein 197 isoform X1"/>
    <property type="match status" value="1"/>
</dbReference>
<keyword evidence="5" id="KW-0863">Zinc-finger</keyword>
<evidence type="ECO:0000256" key="2">
    <source>
        <dbReference type="ARBA" id="ARBA00006991"/>
    </source>
</evidence>
<accession>A0A182J9H3</accession>
<evidence type="ECO:0000256" key="9">
    <source>
        <dbReference type="ARBA" id="ARBA00023163"/>
    </source>
</evidence>
<dbReference type="GO" id="GO:0008270">
    <property type="term" value="F:zinc ion binding"/>
    <property type="evidence" value="ECO:0007669"/>
    <property type="project" value="UniProtKB-KW"/>
</dbReference>
<feature type="domain" description="C2H2-type" evidence="11">
    <location>
        <begin position="178"/>
        <end position="206"/>
    </location>
</feature>
<dbReference type="EnsemblMetazoa" id="AATE013907-RA">
    <property type="protein sequence ID" value="AATE013907-PA.1"/>
    <property type="gene ID" value="AATE013907"/>
</dbReference>
<keyword evidence="7" id="KW-0805">Transcription regulation</keyword>
<dbReference type="InterPro" id="IPR013087">
    <property type="entry name" value="Znf_C2H2_type"/>
</dbReference>
<dbReference type="GO" id="GO:0030674">
    <property type="term" value="F:protein-macromolecule adaptor activity"/>
    <property type="evidence" value="ECO:0007669"/>
    <property type="project" value="UniProtKB-ARBA"/>
</dbReference>
<keyword evidence="4" id="KW-0677">Repeat</keyword>
<evidence type="ECO:0000259" key="11">
    <source>
        <dbReference type="PROSITE" id="PS50157"/>
    </source>
</evidence>